<dbReference type="EMBL" id="AP027151">
    <property type="protein sequence ID" value="BDV43932.1"/>
    <property type="molecule type" value="Genomic_DNA"/>
</dbReference>
<evidence type="ECO:0000313" key="2">
    <source>
        <dbReference type="EMBL" id="BDV43932.1"/>
    </source>
</evidence>
<dbReference type="Proteomes" id="UP001317705">
    <property type="component" value="Chromosome"/>
</dbReference>
<gene>
    <name evidence="2" type="ORF">GURASL_28550</name>
</gene>
<sequence>MDARKGKRGIVMCLFVIAMAANSAWGDGKAVTNLEGYGTGNVVAMNAVNDTGFVTVTYAGKGNASVLGKFTFDANLAVRWDTPLPNGSGGYCAPASGYATHSLSQGDTLVMNFCGIFCEVNHDAFGEETIPHVPAPPFAFTGTFFIVEGTGRLSGISGSGSMTGTTDENLKLTVIVDGKIVH</sequence>
<dbReference type="RefSeq" id="WP_282000049.1">
    <property type="nucleotide sequence ID" value="NZ_AP027151.1"/>
</dbReference>
<evidence type="ECO:0000256" key="1">
    <source>
        <dbReference type="SAM" id="SignalP"/>
    </source>
</evidence>
<keyword evidence="1" id="KW-0732">Signal</keyword>
<reference evidence="2 3" key="1">
    <citation type="submission" date="2022-12" db="EMBL/GenBank/DDBJ databases">
        <title>Polyphasic characterization of Geotalea uranireducens NIT-SL11 newly isolated from a complex of sewage sludge and microbially reduced graphene oxide.</title>
        <authorList>
            <person name="Xie L."/>
            <person name="Yoshida N."/>
            <person name="Meng L."/>
        </authorList>
    </citation>
    <scope>NUCLEOTIDE SEQUENCE [LARGE SCALE GENOMIC DNA]</scope>
    <source>
        <strain evidence="2 3">NIT-SL11</strain>
    </source>
</reference>
<feature type="signal peptide" evidence="1">
    <location>
        <begin position="1"/>
        <end position="23"/>
    </location>
</feature>
<feature type="chain" id="PRO_5045900620" evidence="1">
    <location>
        <begin position="24"/>
        <end position="182"/>
    </location>
</feature>
<proteinExistence type="predicted"/>
<organism evidence="2 3">
    <name type="scientific">Geotalea uraniireducens</name>
    <dbReference type="NCBI Taxonomy" id="351604"/>
    <lineage>
        <taxon>Bacteria</taxon>
        <taxon>Pseudomonadati</taxon>
        <taxon>Thermodesulfobacteriota</taxon>
        <taxon>Desulfuromonadia</taxon>
        <taxon>Geobacterales</taxon>
        <taxon>Geobacteraceae</taxon>
        <taxon>Geotalea</taxon>
    </lineage>
</organism>
<accession>A0ABM8EMV8</accession>
<name>A0ABM8EMV8_9BACT</name>
<protein>
    <submittedName>
        <fullName evidence="2">Uncharacterized protein</fullName>
    </submittedName>
</protein>
<evidence type="ECO:0000313" key="3">
    <source>
        <dbReference type="Proteomes" id="UP001317705"/>
    </source>
</evidence>
<keyword evidence="3" id="KW-1185">Reference proteome</keyword>